<accession>A0A174T117</accession>
<evidence type="ECO:0000313" key="2">
    <source>
        <dbReference type="EMBL" id="CUQ03512.1"/>
    </source>
</evidence>
<dbReference type="Pfam" id="PF24963">
    <property type="entry name" value="DUF7768"/>
    <property type="match status" value="1"/>
</dbReference>
<dbReference type="EMBL" id="NFKP01000037">
    <property type="protein sequence ID" value="OUP66942.1"/>
    <property type="molecule type" value="Genomic_DNA"/>
</dbReference>
<feature type="domain" description="DUF7768" evidence="1">
    <location>
        <begin position="2"/>
        <end position="97"/>
    </location>
</feature>
<dbReference type="Gene3D" id="3.40.50.10400">
    <property type="entry name" value="Hypothetical protein PA1492"/>
    <property type="match status" value="1"/>
</dbReference>
<dbReference type="OrthoDB" id="9807423at2"/>
<dbReference type="Proteomes" id="UP000095765">
    <property type="component" value="Unassembled WGS sequence"/>
</dbReference>
<gene>
    <name evidence="3" type="ORF">B5F11_18775</name>
    <name evidence="2" type="ORF">ERS852551_02841</name>
</gene>
<dbReference type="Proteomes" id="UP000196386">
    <property type="component" value="Unassembled WGS sequence"/>
</dbReference>
<evidence type="ECO:0000313" key="5">
    <source>
        <dbReference type="Proteomes" id="UP000196386"/>
    </source>
</evidence>
<evidence type="ECO:0000313" key="3">
    <source>
        <dbReference type="EMBL" id="OUP66942.1"/>
    </source>
</evidence>
<proteinExistence type="predicted"/>
<organism evidence="2 4">
    <name type="scientific">Anaerotruncus colihominis</name>
    <dbReference type="NCBI Taxonomy" id="169435"/>
    <lineage>
        <taxon>Bacteria</taxon>
        <taxon>Bacillati</taxon>
        <taxon>Bacillota</taxon>
        <taxon>Clostridia</taxon>
        <taxon>Eubacteriales</taxon>
        <taxon>Oscillospiraceae</taxon>
        <taxon>Anaerotruncus</taxon>
    </lineage>
</organism>
<protein>
    <recommendedName>
        <fullName evidence="1">DUF7768 domain-containing protein</fullName>
    </recommendedName>
</protein>
<reference evidence="3" key="3">
    <citation type="journal article" date="2018" name="BMC Genomics">
        <title>Whole genome sequencing and function prediction of 133 gut anaerobes isolated from chicken caecum in pure cultures.</title>
        <authorList>
            <person name="Medvecky M."/>
            <person name="Cejkova D."/>
            <person name="Polansky O."/>
            <person name="Karasova D."/>
            <person name="Kubasova T."/>
            <person name="Cizek A."/>
            <person name="Rychlik I."/>
        </authorList>
    </citation>
    <scope>NUCLEOTIDE SEQUENCE</scope>
    <source>
        <strain evidence="3">An175</strain>
    </source>
</reference>
<dbReference type="InterPro" id="IPR056670">
    <property type="entry name" value="DUF7768"/>
</dbReference>
<evidence type="ECO:0000313" key="4">
    <source>
        <dbReference type="Proteomes" id="UP000095765"/>
    </source>
</evidence>
<name>A0A174T117_9FIRM</name>
<reference evidence="5" key="2">
    <citation type="submission" date="2017-04" db="EMBL/GenBank/DDBJ databases">
        <title>Function of individual gut microbiota members based on whole genome sequencing of pure cultures obtained from chicken caecum.</title>
        <authorList>
            <person name="Medvecky M."/>
            <person name="Cejkova D."/>
            <person name="Polansky O."/>
            <person name="Karasova D."/>
            <person name="Kubasova T."/>
            <person name="Cizek A."/>
            <person name="Rychlik I."/>
        </authorList>
    </citation>
    <scope>NUCLEOTIDE SEQUENCE [LARGE SCALE GENOMIC DNA]</scope>
    <source>
        <strain evidence="5">An175</strain>
    </source>
</reference>
<evidence type="ECO:0000259" key="1">
    <source>
        <dbReference type="Pfam" id="PF24963"/>
    </source>
</evidence>
<reference evidence="2 4" key="1">
    <citation type="submission" date="2015-09" db="EMBL/GenBank/DDBJ databases">
        <authorList>
            <consortium name="Pathogen Informatics"/>
        </authorList>
    </citation>
    <scope>NUCLEOTIDE SEQUENCE [LARGE SCALE GENOMIC DNA]</scope>
    <source>
        <strain evidence="2 4">2789STDY5834939</strain>
    </source>
</reference>
<dbReference type="RefSeq" id="WP_006876205.1">
    <property type="nucleotide sequence ID" value="NZ_CP102255.1"/>
</dbReference>
<dbReference type="SUPFAM" id="SSF52309">
    <property type="entry name" value="N-(deoxy)ribosyltransferase-like"/>
    <property type="match status" value="1"/>
</dbReference>
<dbReference type="AlphaFoldDB" id="A0A174T117"/>
<dbReference type="EMBL" id="CZBE01000022">
    <property type="protein sequence ID" value="CUQ03512.1"/>
    <property type="molecule type" value="Genomic_DNA"/>
</dbReference>
<sequence length="171" mass="19592">MKKIYICSPLRGDIERNIMRALDHCREAAELGVLPIAPHAYFTRFLDDSVPQERALGMEFGRELLRMCDEVWAYNLERMSAGMAEEIALARELGIPVLDAEAVYRQAHEDTEKRRRLRNVTIHIPRRRSCLKGGPDREPLDVVLPGSLVMKLAELLQEHPGEDLTAGRYRQ</sequence>